<proteinExistence type="inferred from homology"/>
<dbReference type="STRING" id="455.Ljam_2463"/>
<organism evidence="10 11">
    <name type="scientific">Legionella jamestowniensis</name>
    <dbReference type="NCBI Taxonomy" id="455"/>
    <lineage>
        <taxon>Bacteria</taxon>
        <taxon>Pseudomonadati</taxon>
        <taxon>Pseudomonadota</taxon>
        <taxon>Gammaproteobacteria</taxon>
        <taxon>Legionellales</taxon>
        <taxon>Legionellaceae</taxon>
        <taxon>Legionella</taxon>
    </lineage>
</organism>
<comment type="caution">
    <text evidence="10">The sequence shown here is derived from an EMBL/GenBank/DDBJ whole genome shotgun (WGS) entry which is preliminary data.</text>
</comment>
<comment type="catalytic activity">
    <reaction evidence="8 9">
        <text>(8S)-8-amino-7-oxononanoate + S-adenosyl-L-methionine = S-adenosyl-4-methylsulfanyl-2-oxobutanoate + (7R,8S)-7,8-diammoniononanoate</text>
        <dbReference type="Rhea" id="RHEA:16861"/>
        <dbReference type="ChEBI" id="CHEBI:16490"/>
        <dbReference type="ChEBI" id="CHEBI:59789"/>
        <dbReference type="ChEBI" id="CHEBI:149468"/>
        <dbReference type="ChEBI" id="CHEBI:149469"/>
        <dbReference type="EC" id="2.6.1.62"/>
    </reaction>
</comment>
<feature type="binding site" evidence="9">
    <location>
        <position position="251"/>
    </location>
    <ligand>
        <name>pyridoxal 5'-phosphate</name>
        <dbReference type="ChEBI" id="CHEBI:597326"/>
    </ligand>
</feature>
<feature type="binding site" evidence="9">
    <location>
        <begin position="316"/>
        <end position="317"/>
    </location>
    <ligand>
        <name>pyridoxal 5'-phosphate</name>
        <dbReference type="ChEBI" id="CHEBI:597326"/>
    </ligand>
</feature>
<dbReference type="PROSITE" id="PS00600">
    <property type="entry name" value="AA_TRANSFER_CLASS_3"/>
    <property type="match status" value="1"/>
</dbReference>
<dbReference type="InterPro" id="IPR049704">
    <property type="entry name" value="Aminotrans_3_PPA_site"/>
</dbReference>
<evidence type="ECO:0000256" key="9">
    <source>
        <dbReference type="HAMAP-Rule" id="MF_00834"/>
    </source>
</evidence>
<sequence>MVNIDRIVTKDLKHIWHPCSQMKDFQNYPPLVVHGAKGSNLYTDKGPLIDALSSWWCKSLGHGHPAVIAAIQKQLETFEHVIGANTAHPLLAELGEKLAGLSGNQHVFFASDGSSAVEIAMKLALHASQLKGNVHKTNFIALKNSYHGETLGTLSISDLGLYKKPYEGYGVTCHFLQSIPYVPNTASPLWIDSDEYWQQTLLQLEKIKNNACAVIVEPIVQGAGGMLCYSADFLKKLAQWAKESDIYFIADEIMTGLCRTGKWFACDYANVKPDLMCLSKGLTSGTLPLSCVLISHSIFELFYDDYEKGKSFLHSHTYSGNALALSAAMATIRTMEEEKSYEQAERLGYLMHSLMEEIGIITGKINNIRSIGAMVAADLIEIKGQRIGYELSKEAISRGALLRPLGNTLYWLPPLNIEYQTVENLAEITLNSIKAIYS</sequence>
<dbReference type="UniPathway" id="UPA00078">
    <property type="reaction ID" value="UER00160"/>
</dbReference>
<dbReference type="InterPro" id="IPR015422">
    <property type="entry name" value="PyrdxlP-dep_Trfase_small"/>
</dbReference>
<feature type="modified residue" description="N6-(pyridoxal phosphate)lysine" evidence="9">
    <location>
        <position position="280"/>
    </location>
</feature>
<feature type="binding site" evidence="9">
    <location>
        <position position="146"/>
    </location>
    <ligand>
        <name>substrate</name>
    </ligand>
</feature>
<keyword evidence="7 9" id="KW-0663">Pyridoxal phosphate</keyword>
<feature type="site" description="Participates in the substrate recognition with KAPA and in a stacking interaction with the adenine ring of SAM" evidence="9">
    <location>
        <position position="19"/>
    </location>
</feature>
<dbReference type="Gene3D" id="3.40.640.10">
    <property type="entry name" value="Type I PLP-dependent aspartate aminotransferase-like (Major domain)"/>
    <property type="match status" value="1"/>
</dbReference>
<dbReference type="OrthoDB" id="9801052at2"/>
<evidence type="ECO:0000256" key="3">
    <source>
        <dbReference type="ARBA" id="ARBA00022576"/>
    </source>
</evidence>
<name>A0A0W0UKJ6_9GAMM</name>
<keyword evidence="6 9" id="KW-0093">Biotin biosynthesis</keyword>
<keyword evidence="5 9" id="KW-0949">S-adenosyl-L-methionine</keyword>
<comment type="cofactor">
    <cofactor evidence="1 9">
        <name>pyridoxal 5'-phosphate</name>
        <dbReference type="ChEBI" id="CHEBI:597326"/>
    </cofactor>
</comment>
<dbReference type="PANTHER" id="PTHR42684">
    <property type="entry name" value="ADENOSYLMETHIONINE-8-AMINO-7-OXONONANOATE AMINOTRANSFERASE"/>
    <property type="match status" value="1"/>
</dbReference>
<comment type="subunit">
    <text evidence="9">Homodimer.</text>
</comment>
<evidence type="ECO:0000256" key="6">
    <source>
        <dbReference type="ARBA" id="ARBA00022756"/>
    </source>
</evidence>
<dbReference type="AlphaFoldDB" id="A0A0W0UKJ6"/>
<evidence type="ECO:0000313" key="11">
    <source>
        <dbReference type="Proteomes" id="UP000054715"/>
    </source>
</evidence>
<protein>
    <recommendedName>
        <fullName evidence="9">Adenosylmethionine-8-amino-7-oxononanoate aminotransferase</fullName>
        <ecNumber evidence="9">2.6.1.62</ecNumber>
    </recommendedName>
    <alternativeName>
        <fullName evidence="9">7,8-diamino-pelargonic acid aminotransferase</fullName>
        <shortName evidence="9">DAPA AT</shortName>
        <shortName evidence="9">DAPA aminotransferase</shortName>
    </alternativeName>
    <alternativeName>
        <fullName evidence="9">7,8-diaminononanoate synthase</fullName>
        <shortName evidence="9">DANS</shortName>
    </alternativeName>
    <alternativeName>
        <fullName evidence="9">Diaminopelargonic acid synthase</fullName>
    </alternativeName>
</protein>
<dbReference type="GO" id="GO:0004141">
    <property type="term" value="F:dethiobiotin synthase activity"/>
    <property type="evidence" value="ECO:0007669"/>
    <property type="project" value="TreeGrafter"/>
</dbReference>
<dbReference type="EC" id="2.6.1.62" evidence="9"/>
<feature type="binding site" evidence="9">
    <location>
        <position position="55"/>
    </location>
    <ligand>
        <name>substrate</name>
    </ligand>
</feature>
<evidence type="ECO:0000256" key="1">
    <source>
        <dbReference type="ARBA" id="ARBA00001933"/>
    </source>
</evidence>
<dbReference type="Pfam" id="PF00202">
    <property type="entry name" value="Aminotran_3"/>
    <property type="match status" value="1"/>
</dbReference>
<evidence type="ECO:0000256" key="4">
    <source>
        <dbReference type="ARBA" id="ARBA00022679"/>
    </source>
</evidence>
<evidence type="ECO:0000256" key="5">
    <source>
        <dbReference type="ARBA" id="ARBA00022691"/>
    </source>
</evidence>
<dbReference type="InterPro" id="IPR015421">
    <property type="entry name" value="PyrdxlP-dep_Trfase_major"/>
</dbReference>
<keyword evidence="9" id="KW-0963">Cytoplasm</keyword>
<dbReference type="GO" id="GO:0004015">
    <property type="term" value="F:adenosylmethionine-8-amino-7-oxononanoate transaminase activity"/>
    <property type="evidence" value="ECO:0007669"/>
    <property type="project" value="UniProtKB-UniRule"/>
</dbReference>
<feature type="binding site" evidence="9">
    <location>
        <position position="280"/>
    </location>
    <ligand>
        <name>substrate</name>
    </ligand>
</feature>
<dbReference type="RefSeq" id="WP_058450313.1">
    <property type="nucleotide sequence ID" value="NZ_CAAAJF010000011.1"/>
</dbReference>
<evidence type="ECO:0000256" key="8">
    <source>
        <dbReference type="ARBA" id="ARBA00048449"/>
    </source>
</evidence>
<dbReference type="SUPFAM" id="SSF53383">
    <property type="entry name" value="PLP-dependent transferases"/>
    <property type="match status" value="1"/>
</dbReference>
<dbReference type="GO" id="GO:0030170">
    <property type="term" value="F:pyridoxal phosphate binding"/>
    <property type="evidence" value="ECO:0007669"/>
    <property type="project" value="UniProtKB-UniRule"/>
</dbReference>
<reference evidence="10 11" key="1">
    <citation type="submission" date="2015-11" db="EMBL/GenBank/DDBJ databases">
        <title>Genomic analysis of 38 Legionella species identifies large and diverse effector repertoires.</title>
        <authorList>
            <person name="Burstein D."/>
            <person name="Amaro F."/>
            <person name="Zusman T."/>
            <person name="Lifshitz Z."/>
            <person name="Cohen O."/>
            <person name="Gilbert J.A."/>
            <person name="Pupko T."/>
            <person name="Shuman H.A."/>
            <person name="Segal G."/>
        </authorList>
    </citation>
    <scope>NUCLEOTIDE SEQUENCE [LARGE SCALE GENOMIC DNA]</scope>
    <source>
        <strain evidence="10 11">JA-26-G1-E2</strain>
    </source>
</reference>
<dbReference type="InterPro" id="IPR015424">
    <property type="entry name" value="PyrdxlP-dep_Trfase"/>
</dbReference>
<dbReference type="Gene3D" id="3.90.1150.10">
    <property type="entry name" value="Aspartate Aminotransferase, domain 1"/>
    <property type="match status" value="1"/>
</dbReference>
<dbReference type="HAMAP" id="MF_00834">
    <property type="entry name" value="BioA"/>
    <property type="match status" value="1"/>
</dbReference>
<feature type="binding site" evidence="9">
    <location>
        <position position="315"/>
    </location>
    <ligand>
        <name>substrate</name>
    </ligand>
</feature>
<keyword evidence="4 9" id="KW-0808">Transferase</keyword>
<comment type="similarity">
    <text evidence="9">Belongs to the class-III pyridoxal-phosphate-dependent aminotransferase family. BioA subfamily.</text>
</comment>
<evidence type="ECO:0000256" key="2">
    <source>
        <dbReference type="ARBA" id="ARBA00005063"/>
    </source>
</evidence>
<evidence type="ECO:0000256" key="7">
    <source>
        <dbReference type="ARBA" id="ARBA00022898"/>
    </source>
</evidence>
<dbReference type="Proteomes" id="UP000054715">
    <property type="component" value="Unassembled WGS sequence"/>
</dbReference>
<dbReference type="PATRIC" id="fig|455.5.peg.2588"/>
<feature type="binding site" evidence="9">
    <location>
        <position position="403"/>
    </location>
    <ligand>
        <name>substrate</name>
    </ligand>
</feature>
<keyword evidence="3 9" id="KW-0032">Aminotransferase</keyword>
<dbReference type="InterPro" id="IPR005815">
    <property type="entry name" value="BioA"/>
</dbReference>
<dbReference type="GO" id="GO:0005737">
    <property type="term" value="C:cytoplasm"/>
    <property type="evidence" value="ECO:0007669"/>
    <property type="project" value="UniProtKB-SubCell"/>
</dbReference>
<dbReference type="EMBL" id="LNYG01000013">
    <property type="protein sequence ID" value="KTD08268.1"/>
    <property type="molecule type" value="Genomic_DNA"/>
</dbReference>
<feature type="binding site" evidence="9">
    <location>
        <begin position="113"/>
        <end position="114"/>
    </location>
    <ligand>
        <name>pyridoxal 5'-phosphate</name>
        <dbReference type="ChEBI" id="CHEBI:597326"/>
    </ligand>
</feature>
<gene>
    <name evidence="9 10" type="primary">bioA</name>
    <name evidence="10" type="ORF">Ljam_2463</name>
</gene>
<dbReference type="NCBIfam" id="TIGR00508">
    <property type="entry name" value="bioA"/>
    <property type="match status" value="1"/>
</dbReference>
<comment type="function">
    <text evidence="9">Catalyzes the transfer of the alpha-amino group from S-adenosyl-L-methionine (SAM) to 7-keto-8-aminopelargonic acid (KAPA) to form 7,8-diaminopelargonic acid (DAPA). It is the only aminotransferase known to utilize SAM as an amino donor.</text>
</comment>
<accession>A0A0W0UKJ6</accession>
<dbReference type="InterPro" id="IPR005814">
    <property type="entry name" value="Aminotrans_3"/>
</dbReference>
<dbReference type="CDD" id="cd00610">
    <property type="entry name" value="OAT_like"/>
    <property type="match status" value="1"/>
</dbReference>
<comment type="pathway">
    <text evidence="2 9">Cofactor biosynthesis; biotin biosynthesis; 7,8-diaminononanoate from 8-amino-7-oxononanoate (SAM route): step 1/1.</text>
</comment>
<dbReference type="GO" id="GO:0009102">
    <property type="term" value="P:biotin biosynthetic process"/>
    <property type="evidence" value="ECO:0007669"/>
    <property type="project" value="UniProtKB-UniRule"/>
</dbReference>
<dbReference type="PANTHER" id="PTHR42684:SF3">
    <property type="entry name" value="ADENOSYLMETHIONINE-8-AMINO-7-OXONONANOATE AMINOTRANSFERASE"/>
    <property type="match status" value="1"/>
</dbReference>
<comment type="subcellular location">
    <subcellularLocation>
        <location evidence="9">Cytoplasm</location>
    </subcellularLocation>
</comment>
<evidence type="ECO:0000313" key="10">
    <source>
        <dbReference type="EMBL" id="KTD08268.1"/>
    </source>
</evidence>